<evidence type="ECO:0000259" key="2">
    <source>
        <dbReference type="Pfam" id="PF12146"/>
    </source>
</evidence>
<evidence type="ECO:0000256" key="1">
    <source>
        <dbReference type="SAM" id="MobiDB-lite"/>
    </source>
</evidence>
<dbReference type="InterPro" id="IPR029058">
    <property type="entry name" value="AB_hydrolase_fold"/>
</dbReference>
<feature type="compositionally biased region" description="Polar residues" evidence="1">
    <location>
        <begin position="509"/>
        <end position="534"/>
    </location>
</feature>
<feature type="region of interest" description="Disordered" evidence="1">
    <location>
        <begin position="442"/>
        <end position="538"/>
    </location>
</feature>
<dbReference type="Proteomes" id="UP000566819">
    <property type="component" value="Unassembled WGS sequence"/>
</dbReference>
<dbReference type="Gene3D" id="3.40.50.1820">
    <property type="entry name" value="alpha/beta hydrolase"/>
    <property type="match status" value="1"/>
</dbReference>
<protein>
    <recommendedName>
        <fullName evidence="2">Serine aminopeptidase S33 domain-containing protein</fullName>
    </recommendedName>
</protein>
<gene>
    <name evidence="3" type="ORF">G7Y89_g14906</name>
</gene>
<feature type="compositionally biased region" description="Basic and acidic residues" evidence="1">
    <location>
        <begin position="442"/>
        <end position="461"/>
    </location>
</feature>
<feature type="region of interest" description="Disordered" evidence="1">
    <location>
        <begin position="1"/>
        <end position="22"/>
    </location>
</feature>
<dbReference type="InterPro" id="IPR022742">
    <property type="entry name" value="Hydrolase_4"/>
</dbReference>
<dbReference type="EMBL" id="JAAMPI010002107">
    <property type="protein sequence ID" value="KAF4618397.1"/>
    <property type="molecule type" value="Genomic_DNA"/>
</dbReference>
<feature type="domain" description="Serine aminopeptidase S33" evidence="2">
    <location>
        <begin position="158"/>
        <end position="357"/>
    </location>
</feature>
<comment type="caution">
    <text evidence="3">The sequence shown here is derived from an EMBL/GenBank/DDBJ whole genome shotgun (WGS) entry which is preliminary data.</text>
</comment>
<feature type="compositionally biased region" description="Acidic residues" evidence="1">
    <location>
        <begin position="462"/>
        <end position="471"/>
    </location>
</feature>
<dbReference type="Pfam" id="PF12146">
    <property type="entry name" value="Hydrolase_4"/>
    <property type="match status" value="1"/>
</dbReference>
<dbReference type="PANTHER" id="PTHR22946">
    <property type="entry name" value="DIENELACTONE HYDROLASE DOMAIN-CONTAINING PROTEIN-RELATED"/>
    <property type="match status" value="1"/>
</dbReference>
<evidence type="ECO:0000313" key="3">
    <source>
        <dbReference type="EMBL" id="KAF4618397.1"/>
    </source>
</evidence>
<reference evidence="3 4" key="1">
    <citation type="submission" date="2020-03" db="EMBL/GenBank/DDBJ databases">
        <title>Draft Genome Sequence of Cudoniella acicularis.</title>
        <authorList>
            <person name="Buettner E."/>
            <person name="Kellner H."/>
        </authorList>
    </citation>
    <scope>NUCLEOTIDE SEQUENCE [LARGE SCALE GENOMIC DNA]</scope>
    <source>
        <strain evidence="3 4">DSM 108380</strain>
    </source>
</reference>
<dbReference type="AlphaFoldDB" id="A0A8H4QY17"/>
<accession>A0A8H4QY17</accession>
<dbReference type="InterPro" id="IPR050261">
    <property type="entry name" value="FrsA_esterase"/>
</dbReference>
<evidence type="ECO:0000313" key="4">
    <source>
        <dbReference type="Proteomes" id="UP000566819"/>
    </source>
</evidence>
<dbReference type="PANTHER" id="PTHR22946:SF12">
    <property type="entry name" value="CONIDIAL PIGMENT BIOSYNTHESIS PROTEIN AYG1 (AFU_ORTHOLOGUE AFUA_2G17550)"/>
    <property type="match status" value="1"/>
</dbReference>
<dbReference type="SUPFAM" id="SSF53474">
    <property type="entry name" value="alpha/beta-Hydrolases"/>
    <property type="match status" value="1"/>
</dbReference>
<sequence>MEQDGDQMANQENAPRSEDYSTQRLSQRYRFADPNMDLFFLGALGWGPAGGLCVGEAFHVATQIADGDVESWARAFERQGIAQNAQADVWQQRGWTRAAGETRLKAFASYRLAWQFVAPGERFVALYRTHQRIFDQAMTELVLPATSFTASDPSAPTVLVIGGADTCHEDRFLSQGRYFVDRGYSVALVDLPGQGLVQEQGLYWEVEAERPIAAVIDELIARFGVEPRKLALLGMSLGGYFACRAAAHEPRLAAVIATTPLPRPGELFARIAKQEAEAEADGATTSDAARKNRQVILWKAGVADISELIRRWDGMGADPGQVELPFLSIVGGQEGSVWKEQAKEWHEAIRSGRKSFVTLNAETGADVHCQGNNPLRLVQEVDGWLREVFKILNDTGQIQLQMGLQERQYIRYSLKDSTHITSVRLKTIKGMGFRDRFKILEDKSEHKEQEESLSQDDKREEEGEEGEEESGNESFVDTNESEDNGNESFVDSGEGDDGDGGHEDRSSIHTDTATSSEVGLDQSLSDIDETSNGGIITPIDLGHNLVLRNRIVNRTED</sequence>
<name>A0A8H4QY17_9HELO</name>
<dbReference type="Gene3D" id="1.20.1440.110">
    <property type="entry name" value="acylaminoacyl peptidase"/>
    <property type="match status" value="1"/>
</dbReference>
<feature type="compositionally biased region" description="Basic and acidic residues" evidence="1">
    <location>
        <begin position="499"/>
        <end position="508"/>
    </location>
</feature>
<organism evidence="3 4">
    <name type="scientific">Cudoniella acicularis</name>
    <dbReference type="NCBI Taxonomy" id="354080"/>
    <lineage>
        <taxon>Eukaryota</taxon>
        <taxon>Fungi</taxon>
        <taxon>Dikarya</taxon>
        <taxon>Ascomycota</taxon>
        <taxon>Pezizomycotina</taxon>
        <taxon>Leotiomycetes</taxon>
        <taxon>Helotiales</taxon>
        <taxon>Tricladiaceae</taxon>
        <taxon>Cudoniella</taxon>
    </lineage>
</organism>
<proteinExistence type="predicted"/>
<keyword evidence="4" id="KW-1185">Reference proteome</keyword>
<dbReference type="OrthoDB" id="249703at2759"/>